<keyword evidence="3" id="KW-1185">Reference proteome</keyword>
<dbReference type="Proteomes" id="UP000288024">
    <property type="component" value="Unassembled WGS sequence"/>
</dbReference>
<dbReference type="EMBL" id="RZTZ01000001">
    <property type="protein sequence ID" value="RVT67123.1"/>
    <property type="molecule type" value="Genomic_DNA"/>
</dbReference>
<evidence type="ECO:0008006" key="4">
    <source>
        <dbReference type="Google" id="ProtNLM"/>
    </source>
</evidence>
<comment type="caution">
    <text evidence="2">The sequence shown here is derived from an EMBL/GenBank/DDBJ whole genome shotgun (WGS) entry which is preliminary data.</text>
</comment>
<gene>
    <name evidence="2" type="ORF">EM808_01190</name>
</gene>
<sequence length="127" mass="14572">MQILHTVTVKQILTEKTKQASEKKISQELLQLEKESEQLKFEEKKLLKGNHSASAVKQHISKELAQREEKKKTLEFQLAQLHILPLGSELKSQELTGIVDINIGDVWDEQLLHKTILLKDGKVVDIR</sequence>
<protein>
    <recommendedName>
        <fullName evidence="4">YlqD protein</fullName>
    </recommendedName>
</protein>
<feature type="coiled-coil region" evidence="1">
    <location>
        <begin position="18"/>
        <end position="45"/>
    </location>
</feature>
<evidence type="ECO:0000256" key="1">
    <source>
        <dbReference type="SAM" id="Coils"/>
    </source>
</evidence>
<evidence type="ECO:0000313" key="3">
    <source>
        <dbReference type="Proteomes" id="UP000288024"/>
    </source>
</evidence>
<accession>A0A437KFT7</accession>
<dbReference type="GeneID" id="87615266"/>
<organism evidence="2 3">
    <name type="scientific">Niallia taxi</name>
    <dbReference type="NCBI Taxonomy" id="2499688"/>
    <lineage>
        <taxon>Bacteria</taxon>
        <taxon>Bacillati</taxon>
        <taxon>Bacillota</taxon>
        <taxon>Bacilli</taxon>
        <taxon>Bacillales</taxon>
        <taxon>Bacillaceae</taxon>
        <taxon>Niallia</taxon>
    </lineage>
</organism>
<name>A0A437KFT7_9BACI</name>
<dbReference type="AlphaFoldDB" id="A0A437KFT7"/>
<evidence type="ECO:0000313" key="2">
    <source>
        <dbReference type="EMBL" id="RVT67123.1"/>
    </source>
</evidence>
<dbReference type="RefSeq" id="WP_127734634.1">
    <property type="nucleotide sequence ID" value="NZ_JAMAVA010000002.1"/>
</dbReference>
<dbReference type="Pfam" id="PF11068">
    <property type="entry name" value="YlqD"/>
    <property type="match status" value="1"/>
</dbReference>
<reference evidence="2 3" key="1">
    <citation type="submission" date="2019-01" db="EMBL/GenBank/DDBJ databases">
        <title>Bacillus sp. M5HDSG1-1, whole genome shotgun sequence.</title>
        <authorList>
            <person name="Tuo L."/>
        </authorList>
    </citation>
    <scope>NUCLEOTIDE SEQUENCE [LARGE SCALE GENOMIC DNA]</scope>
    <source>
        <strain evidence="2 3">M5HDSG1-1</strain>
    </source>
</reference>
<proteinExistence type="predicted"/>
<dbReference type="Gene3D" id="6.10.140.1110">
    <property type="match status" value="1"/>
</dbReference>
<dbReference type="InterPro" id="IPR021297">
    <property type="entry name" value="YlqD"/>
</dbReference>
<keyword evidence="1" id="KW-0175">Coiled coil</keyword>